<dbReference type="EMBL" id="JAHLKM010000009">
    <property type="protein sequence ID" value="MCQ4333515.1"/>
    <property type="molecule type" value="Genomic_DNA"/>
</dbReference>
<sequence>MRSETWAHPWRNQGANKNRLASLVGLDVLMICTGAVATLSATGVFLGSVGSRTVRWDVSTAFFIALLYFPFGTLTEGAKRLSDDARSTFDALGNPVIAVRLVYPVWLIVGTERVGVIGLCPETAGVTLLDFVAKVGLGIVLLSSRDVFDDAGTGAGTTGQATVDWTGWNADRVSVDRLFDPTEQPRP</sequence>
<protein>
    <submittedName>
        <fullName evidence="7">Bacteriorhodopsin</fullName>
    </submittedName>
</protein>
<keyword evidence="3 6" id="KW-0812">Transmembrane</keyword>
<dbReference type="SMART" id="SM01021">
    <property type="entry name" value="Bac_rhodopsin"/>
    <property type="match status" value="1"/>
</dbReference>
<feature type="transmembrane region" description="Helical" evidence="6">
    <location>
        <begin position="58"/>
        <end position="78"/>
    </location>
</feature>
<evidence type="ECO:0000256" key="4">
    <source>
        <dbReference type="ARBA" id="ARBA00022989"/>
    </source>
</evidence>
<keyword evidence="5 6" id="KW-0472">Membrane</keyword>
<comment type="caution">
    <text evidence="7">The sequence shown here is derived from an EMBL/GenBank/DDBJ whole genome shotgun (WGS) entry which is preliminary data.</text>
</comment>
<dbReference type="Gene3D" id="1.20.1070.10">
    <property type="entry name" value="Rhodopsin 7-helix transmembrane proteins"/>
    <property type="match status" value="1"/>
</dbReference>
<evidence type="ECO:0000313" key="7">
    <source>
        <dbReference type="EMBL" id="MCQ4333515.1"/>
    </source>
</evidence>
<feature type="transmembrane region" description="Helical" evidence="6">
    <location>
        <begin position="20"/>
        <end position="46"/>
    </location>
</feature>
<comment type="subcellular location">
    <subcellularLocation>
        <location evidence="1">Membrane</location>
        <topology evidence="1">Multi-pass membrane protein</topology>
    </subcellularLocation>
</comment>
<dbReference type="Proteomes" id="UP001139494">
    <property type="component" value="Unassembled WGS sequence"/>
</dbReference>
<evidence type="ECO:0000256" key="5">
    <source>
        <dbReference type="ARBA" id="ARBA00023136"/>
    </source>
</evidence>
<evidence type="ECO:0000313" key="8">
    <source>
        <dbReference type="Proteomes" id="UP001139494"/>
    </source>
</evidence>
<reference evidence="7" key="1">
    <citation type="journal article" date="2023" name="Front. Microbiol.">
        <title>Genomic-based phylogenetic and metabolic analyses of the genus Natronomonas, and description of Natronomonas aquatica sp. nov.</title>
        <authorList>
            <person name="Garcia-Roldan A."/>
            <person name="Duran-Viseras A."/>
            <person name="de la Haba R.R."/>
            <person name="Corral P."/>
            <person name="Sanchez-Porro C."/>
            <person name="Ventosa A."/>
        </authorList>
    </citation>
    <scope>NUCLEOTIDE SEQUENCE</scope>
    <source>
        <strain evidence="7">F2-12</strain>
    </source>
</reference>
<dbReference type="AlphaFoldDB" id="A0A9R1CT95"/>
<evidence type="ECO:0000256" key="2">
    <source>
        <dbReference type="ARBA" id="ARBA00008130"/>
    </source>
</evidence>
<gene>
    <name evidence="7" type="ORF">KM295_08495</name>
</gene>
<comment type="similarity">
    <text evidence="2">Belongs to the archaeal/bacterial/fungal opsin family.</text>
</comment>
<keyword evidence="8" id="KW-1185">Reference proteome</keyword>
<name>A0A9R1CT95_9EURY</name>
<evidence type="ECO:0000256" key="6">
    <source>
        <dbReference type="SAM" id="Phobius"/>
    </source>
</evidence>
<dbReference type="Pfam" id="PF01036">
    <property type="entry name" value="Bac_rhodopsin"/>
    <property type="match status" value="1"/>
</dbReference>
<accession>A0A9R1CT95</accession>
<dbReference type="InterPro" id="IPR001425">
    <property type="entry name" value="Arc/bac/fun_rhodopsins"/>
</dbReference>
<dbReference type="SUPFAM" id="SSF81321">
    <property type="entry name" value="Family A G protein-coupled receptor-like"/>
    <property type="match status" value="1"/>
</dbReference>
<dbReference type="RefSeq" id="WP_256029601.1">
    <property type="nucleotide sequence ID" value="NZ_JAHLKM010000009.1"/>
</dbReference>
<evidence type="ECO:0000256" key="1">
    <source>
        <dbReference type="ARBA" id="ARBA00004141"/>
    </source>
</evidence>
<organism evidence="7 8">
    <name type="scientific">Natronomonas aquatica</name>
    <dbReference type="NCBI Taxonomy" id="2841590"/>
    <lineage>
        <taxon>Archaea</taxon>
        <taxon>Methanobacteriati</taxon>
        <taxon>Methanobacteriota</taxon>
        <taxon>Stenosarchaea group</taxon>
        <taxon>Halobacteria</taxon>
        <taxon>Halobacteriales</taxon>
        <taxon>Natronomonadaceae</taxon>
        <taxon>Natronomonas</taxon>
    </lineage>
</organism>
<keyword evidence="4 6" id="KW-1133">Transmembrane helix</keyword>
<dbReference type="PRINTS" id="PR00251">
    <property type="entry name" value="BACTRLOPSIN"/>
</dbReference>
<proteinExistence type="inferred from homology"/>
<evidence type="ECO:0000256" key="3">
    <source>
        <dbReference type="ARBA" id="ARBA00022692"/>
    </source>
</evidence>
<dbReference type="GO" id="GO:0016020">
    <property type="term" value="C:membrane"/>
    <property type="evidence" value="ECO:0007669"/>
    <property type="project" value="UniProtKB-SubCell"/>
</dbReference>